<feature type="region of interest" description="Disordered" evidence="2">
    <location>
        <begin position="433"/>
        <end position="467"/>
    </location>
</feature>
<evidence type="ECO:0000259" key="3">
    <source>
        <dbReference type="PROSITE" id="PS51048"/>
    </source>
</evidence>
<dbReference type="Pfam" id="PF05002">
    <property type="entry name" value="SGS"/>
    <property type="match status" value="1"/>
</dbReference>
<protein>
    <recommendedName>
        <fullName evidence="7">SGS domain-containing protein</fullName>
    </recommendedName>
</protein>
<feature type="domain" description="SGS" evidence="3">
    <location>
        <begin position="383"/>
        <end position="467"/>
    </location>
</feature>
<sequence>MSHLKAARDGLQAVEDEKYDEAVAKLSEAIEQSPNPKWLLGRAKAYVGLGRFDEALHDTHRAWHSAYNRNDRDAMASAQYRRGVVLGRLGRFADADVCFVYSMRLIKGNAPREKPDPKLALTNFDGCSLANLEQVTAEAKWEPMNTCEQVMRKPTDIPAIYNSNKTEWRLASIMRMHVVREMEALAQGHDGRKITISIEPELDAAVIEADKAQRKVEDEESKPGDSTMVSTDSSRKWNVQFFETMESIYLTLFCKGVNKENVLVELTPLAVQLTAEVLPSGKLLRYNLELSDYIETAWYTCNVTPYKIELKMRKKEAYKWGKPGIRADDLGEFRFVKPGELRSVFSKPNLDRMKPWRSRLVVGLEPTDDVKYEPPPTVQLPSVYTIAAGSGAKDWDKIGAEEGEEEADSVQKFFQSIYKSGTPEQQRAMVKSFTESNGTSLSTDWEQVKRQPVETVPPEGVEAKPWK</sequence>
<gene>
    <name evidence="5" type="ORF">CDD81_1720</name>
</gene>
<organism evidence="5 6">
    <name type="scientific">Ophiocordyceps australis</name>
    <dbReference type="NCBI Taxonomy" id="1399860"/>
    <lineage>
        <taxon>Eukaryota</taxon>
        <taxon>Fungi</taxon>
        <taxon>Dikarya</taxon>
        <taxon>Ascomycota</taxon>
        <taxon>Pezizomycotina</taxon>
        <taxon>Sordariomycetes</taxon>
        <taxon>Hypocreomycetidae</taxon>
        <taxon>Hypocreales</taxon>
        <taxon>Ophiocordycipitaceae</taxon>
        <taxon>Ophiocordyceps</taxon>
    </lineage>
</organism>
<comment type="caution">
    <text evidence="5">The sequence shown here is derived from an EMBL/GenBank/DDBJ whole genome shotgun (WGS) entry which is preliminary data.</text>
</comment>
<evidence type="ECO:0000313" key="6">
    <source>
        <dbReference type="Proteomes" id="UP000226192"/>
    </source>
</evidence>
<proteinExistence type="inferred from homology"/>
<dbReference type="InterPro" id="IPR044563">
    <property type="entry name" value="Sgt1-like"/>
</dbReference>
<dbReference type="InterPro" id="IPR007699">
    <property type="entry name" value="SGS_dom"/>
</dbReference>
<evidence type="ECO:0000259" key="4">
    <source>
        <dbReference type="PROSITE" id="PS51203"/>
    </source>
</evidence>
<dbReference type="Proteomes" id="UP000226192">
    <property type="component" value="Unassembled WGS sequence"/>
</dbReference>
<dbReference type="CDD" id="cd06466">
    <property type="entry name" value="p23_CS_SGT1_like"/>
    <property type="match status" value="1"/>
</dbReference>
<dbReference type="AlphaFoldDB" id="A0A2C5YF83"/>
<dbReference type="SUPFAM" id="SSF48452">
    <property type="entry name" value="TPR-like"/>
    <property type="match status" value="1"/>
</dbReference>
<accession>A0A2C5YF83</accession>
<dbReference type="PROSITE" id="PS51203">
    <property type="entry name" value="CS"/>
    <property type="match status" value="1"/>
</dbReference>
<dbReference type="EMBL" id="NJET01000015">
    <property type="protein sequence ID" value="PHH65634.1"/>
    <property type="molecule type" value="Genomic_DNA"/>
</dbReference>
<dbReference type="OrthoDB" id="1898560at2759"/>
<dbReference type="SUPFAM" id="SSF49764">
    <property type="entry name" value="HSP20-like chaperones"/>
    <property type="match status" value="1"/>
</dbReference>
<reference evidence="5 6" key="1">
    <citation type="submission" date="2017-06" db="EMBL/GenBank/DDBJ databases">
        <title>Ant-infecting Ophiocordyceps genomes reveal a high diversity of potential behavioral manipulation genes and a possible major role for enterotoxins.</title>
        <authorList>
            <person name="De Bekker C."/>
            <person name="Evans H.C."/>
            <person name="Brachmann A."/>
            <person name="Hughes D.P."/>
        </authorList>
    </citation>
    <scope>NUCLEOTIDE SEQUENCE [LARGE SCALE GENOMIC DNA]</scope>
    <source>
        <strain evidence="5 6">Map64</strain>
    </source>
</reference>
<dbReference type="PANTHER" id="PTHR45862">
    <property type="entry name" value="PROTEIN SGT1 HOMOLOG"/>
    <property type="match status" value="1"/>
</dbReference>
<dbReference type="Gene3D" id="2.60.40.790">
    <property type="match status" value="1"/>
</dbReference>
<feature type="compositionally biased region" description="Polar residues" evidence="2">
    <location>
        <begin position="433"/>
        <end position="445"/>
    </location>
</feature>
<comment type="similarity">
    <text evidence="1">Belongs to the SGT1 family.</text>
</comment>
<evidence type="ECO:0000313" key="5">
    <source>
        <dbReference type="EMBL" id="PHH65634.1"/>
    </source>
</evidence>
<dbReference type="InterPro" id="IPR008978">
    <property type="entry name" value="HSP20-like_chaperone"/>
</dbReference>
<dbReference type="STRING" id="1399860.A0A2C5YF83"/>
<dbReference type="PROSITE" id="PS51048">
    <property type="entry name" value="SGS"/>
    <property type="match status" value="1"/>
</dbReference>
<evidence type="ECO:0000256" key="1">
    <source>
        <dbReference type="ARBA" id="ARBA00008509"/>
    </source>
</evidence>
<dbReference type="InterPro" id="IPR011990">
    <property type="entry name" value="TPR-like_helical_dom_sf"/>
</dbReference>
<feature type="domain" description="CS" evidence="4">
    <location>
        <begin position="234"/>
        <end position="324"/>
    </location>
</feature>
<evidence type="ECO:0008006" key="7">
    <source>
        <dbReference type="Google" id="ProtNLM"/>
    </source>
</evidence>
<name>A0A2C5YF83_9HYPO</name>
<dbReference type="Gene3D" id="1.25.40.10">
    <property type="entry name" value="Tetratricopeptide repeat domain"/>
    <property type="match status" value="1"/>
</dbReference>
<evidence type="ECO:0000256" key="2">
    <source>
        <dbReference type="SAM" id="MobiDB-lite"/>
    </source>
</evidence>
<keyword evidence="6" id="KW-1185">Reference proteome</keyword>
<dbReference type="InterPro" id="IPR007052">
    <property type="entry name" value="CS_dom"/>
</dbReference>
<dbReference type="GO" id="GO:0051087">
    <property type="term" value="F:protein-folding chaperone binding"/>
    <property type="evidence" value="ECO:0007669"/>
    <property type="project" value="InterPro"/>
</dbReference>